<keyword evidence="2" id="KW-1185">Reference proteome</keyword>
<evidence type="ECO:0000313" key="1">
    <source>
        <dbReference type="EMBL" id="KAL3802125.1"/>
    </source>
</evidence>
<dbReference type="Gene3D" id="3.40.30.10">
    <property type="entry name" value="Glutaredoxin"/>
    <property type="match status" value="1"/>
</dbReference>
<reference evidence="1 2" key="1">
    <citation type="journal article" date="2020" name="G3 (Bethesda)">
        <title>Improved Reference Genome for Cyclotella cryptica CCMP332, a Model for Cell Wall Morphogenesis, Salinity Adaptation, and Lipid Production in Diatoms (Bacillariophyta).</title>
        <authorList>
            <person name="Roberts W.R."/>
            <person name="Downey K.M."/>
            <person name="Ruck E.C."/>
            <person name="Traller J.C."/>
            <person name="Alverson A.J."/>
        </authorList>
    </citation>
    <scope>NUCLEOTIDE SEQUENCE [LARGE SCALE GENOMIC DNA]</scope>
    <source>
        <strain evidence="1 2">CCMP332</strain>
    </source>
</reference>
<sequence>MSWKACLSRHLPIVRFFACPKSPASRGVFSWYQKNYEELKMLNPTMPLLLRCSDNAMPAITTELSFTTSHLLKYMLQKNKFQNPDGSPNEERREAAQKMLGYLADENLKKEYEVTRWNSPGFDPQRPFLEEDFPDWQSDPKISTDLKRYIEIHNELENTWALVTSGPNQEWTRGENALLMCQRVDLWCAGEAEVEAALKHLLNLGKECNDLVPDNPEYVTEFYPGASDL</sequence>
<dbReference type="Proteomes" id="UP001516023">
    <property type="component" value="Unassembled WGS sequence"/>
</dbReference>
<accession>A0ABD3QVT8</accession>
<comment type="caution">
    <text evidence="1">The sequence shown here is derived from an EMBL/GenBank/DDBJ whole genome shotgun (WGS) entry which is preliminary data.</text>
</comment>
<evidence type="ECO:0000313" key="2">
    <source>
        <dbReference type="Proteomes" id="UP001516023"/>
    </source>
</evidence>
<gene>
    <name evidence="1" type="ORF">HJC23_010881</name>
</gene>
<proteinExistence type="predicted"/>
<dbReference type="EMBL" id="JABMIG020000022">
    <property type="protein sequence ID" value="KAL3802125.1"/>
    <property type="molecule type" value="Genomic_DNA"/>
</dbReference>
<dbReference type="InterPro" id="IPR016464">
    <property type="entry name" value="NADH_Ub_cplx-1_asu_su-2"/>
</dbReference>
<dbReference type="PANTHER" id="PTHR12878:SF0">
    <property type="entry name" value="NADH DEHYDROGENASE [UBIQUINONE] 1 ALPHA SUBCOMPLEX SUBUNIT 2"/>
    <property type="match status" value="1"/>
</dbReference>
<dbReference type="PANTHER" id="PTHR12878">
    <property type="entry name" value="NADH-UBIQUINONE OXIDOREDUCTASE B8 SUBUNIT"/>
    <property type="match status" value="1"/>
</dbReference>
<dbReference type="AlphaFoldDB" id="A0ABD3QVT8"/>
<protein>
    <recommendedName>
        <fullName evidence="3">Ribosomal protein/NADH dehydrogenase domain-containing protein</fullName>
    </recommendedName>
</protein>
<name>A0ABD3QVT8_9STRA</name>
<evidence type="ECO:0008006" key="3">
    <source>
        <dbReference type="Google" id="ProtNLM"/>
    </source>
</evidence>
<organism evidence="1 2">
    <name type="scientific">Cyclotella cryptica</name>
    <dbReference type="NCBI Taxonomy" id="29204"/>
    <lineage>
        <taxon>Eukaryota</taxon>
        <taxon>Sar</taxon>
        <taxon>Stramenopiles</taxon>
        <taxon>Ochrophyta</taxon>
        <taxon>Bacillariophyta</taxon>
        <taxon>Coscinodiscophyceae</taxon>
        <taxon>Thalassiosirophycidae</taxon>
        <taxon>Stephanodiscales</taxon>
        <taxon>Stephanodiscaceae</taxon>
        <taxon>Cyclotella</taxon>
    </lineage>
</organism>